<comment type="subcellular location">
    <subcellularLocation>
        <location evidence="1">Cell projection</location>
        <location evidence="1">Cilium</location>
    </subcellularLocation>
    <subcellularLocation>
        <location evidence="2">Cytoplasm</location>
    </subcellularLocation>
</comment>
<evidence type="ECO:0000256" key="2">
    <source>
        <dbReference type="ARBA" id="ARBA00004496"/>
    </source>
</evidence>
<keyword evidence="12" id="KW-1185">Reference proteome</keyword>
<evidence type="ECO:0000256" key="1">
    <source>
        <dbReference type="ARBA" id="ARBA00004138"/>
    </source>
</evidence>
<dbReference type="PANTHER" id="PTHR32018">
    <property type="entry name" value="RHAMNOGALACTURONATE LYASE FAMILY PROTEIN"/>
    <property type="match status" value="1"/>
</dbReference>
<reference evidence="11 12" key="1">
    <citation type="submission" date="2017-06" db="EMBL/GenBank/DDBJ databases">
        <authorList>
            <person name="Kim H.J."/>
            <person name="Triplett B.A."/>
        </authorList>
    </citation>
    <scope>NUCLEOTIDE SEQUENCE [LARGE SCALE GENOMIC DNA]</scope>
    <source>
        <strain evidence="11 12">DSM 18704</strain>
    </source>
</reference>
<dbReference type="PROSITE" id="PS51257">
    <property type="entry name" value="PROKAR_LIPOPROTEIN"/>
    <property type="match status" value="1"/>
</dbReference>
<dbReference type="InterPro" id="IPR053879">
    <property type="entry name" value="HYDIN_VesB_CFA65-like_Ig"/>
</dbReference>
<dbReference type="InterPro" id="IPR051850">
    <property type="entry name" value="Polysacch_Lyase_4"/>
</dbReference>
<dbReference type="NCBIfam" id="NF012200">
    <property type="entry name" value="choice_anch_D"/>
    <property type="match status" value="2"/>
</dbReference>
<accession>A0A239K5B8</accession>
<dbReference type="InterPro" id="IPR013783">
    <property type="entry name" value="Ig-like_fold"/>
</dbReference>
<feature type="domain" description="Abnormal spindle-like microcephaly-associated protein ASH" evidence="9">
    <location>
        <begin position="49"/>
        <end position="137"/>
    </location>
</feature>
<dbReference type="OrthoDB" id="101122at2"/>
<dbReference type="Proteomes" id="UP000198356">
    <property type="component" value="Unassembled WGS sequence"/>
</dbReference>
<dbReference type="Pfam" id="PF14686">
    <property type="entry name" value="fn3_3"/>
    <property type="match status" value="1"/>
</dbReference>
<dbReference type="GO" id="GO:0030246">
    <property type="term" value="F:carbohydrate binding"/>
    <property type="evidence" value="ECO:0007669"/>
    <property type="project" value="InterPro"/>
</dbReference>
<evidence type="ECO:0000259" key="7">
    <source>
        <dbReference type="Pfam" id="PF14683"/>
    </source>
</evidence>
<feature type="domain" description="Rhamnogalacturonan lyase" evidence="8">
    <location>
        <begin position="595"/>
        <end position="664"/>
    </location>
</feature>
<evidence type="ECO:0000259" key="10">
    <source>
        <dbReference type="Pfam" id="PF22544"/>
    </source>
</evidence>
<dbReference type="Gene3D" id="2.60.40.10">
    <property type="entry name" value="Immunoglobulins"/>
    <property type="match status" value="2"/>
</dbReference>
<evidence type="ECO:0000259" key="9">
    <source>
        <dbReference type="Pfam" id="PF15780"/>
    </source>
</evidence>
<dbReference type="Pfam" id="PF22544">
    <property type="entry name" value="HYDIN_VesB_CFA65-like_Ig"/>
    <property type="match status" value="1"/>
</dbReference>
<organism evidence="11 12">
    <name type="scientific">Granulicella rosea</name>
    <dbReference type="NCBI Taxonomy" id="474952"/>
    <lineage>
        <taxon>Bacteria</taxon>
        <taxon>Pseudomonadati</taxon>
        <taxon>Acidobacteriota</taxon>
        <taxon>Terriglobia</taxon>
        <taxon>Terriglobales</taxon>
        <taxon>Acidobacteriaceae</taxon>
        <taxon>Granulicella</taxon>
    </lineage>
</organism>
<dbReference type="InterPro" id="IPR031549">
    <property type="entry name" value="ASH"/>
</dbReference>
<evidence type="ECO:0000259" key="8">
    <source>
        <dbReference type="Pfam" id="PF14686"/>
    </source>
</evidence>
<feature type="chain" id="PRO_5012195989" evidence="6">
    <location>
        <begin position="24"/>
        <end position="923"/>
    </location>
</feature>
<dbReference type="SUPFAM" id="SSF74650">
    <property type="entry name" value="Galactose mutarotase-like"/>
    <property type="match status" value="1"/>
</dbReference>
<dbReference type="EMBL" id="FZOU01000004">
    <property type="protein sequence ID" value="SNT12833.1"/>
    <property type="molecule type" value="Genomic_DNA"/>
</dbReference>
<evidence type="ECO:0000256" key="3">
    <source>
        <dbReference type="ARBA" id="ARBA00022490"/>
    </source>
</evidence>
<protein>
    <submittedName>
        <fullName evidence="11">Abnormal spindle-like microcephaly-assoc'd, ASPM-SPD-2-Hydin</fullName>
    </submittedName>
</protein>
<dbReference type="Pfam" id="PF15780">
    <property type="entry name" value="ASH"/>
    <property type="match status" value="1"/>
</dbReference>
<dbReference type="PANTHER" id="PTHR32018:SF1">
    <property type="entry name" value="RHAMNOGALACTURONAN ENDOLYASE"/>
    <property type="match status" value="1"/>
</dbReference>
<dbReference type="InterPro" id="IPR029413">
    <property type="entry name" value="RG-lyase_II"/>
</dbReference>
<dbReference type="AlphaFoldDB" id="A0A239K5B8"/>
<keyword evidence="4" id="KW-0969">Cilium</keyword>
<keyword evidence="6" id="KW-0732">Signal</keyword>
<gene>
    <name evidence="11" type="ORF">SAMN05421770_104284</name>
</gene>
<evidence type="ECO:0000256" key="4">
    <source>
        <dbReference type="ARBA" id="ARBA00023069"/>
    </source>
</evidence>
<dbReference type="Gene3D" id="2.70.98.10">
    <property type="match status" value="1"/>
</dbReference>
<evidence type="ECO:0000256" key="5">
    <source>
        <dbReference type="ARBA" id="ARBA00023273"/>
    </source>
</evidence>
<evidence type="ECO:0000256" key="6">
    <source>
        <dbReference type="SAM" id="SignalP"/>
    </source>
</evidence>
<proteinExistence type="predicted"/>
<keyword evidence="3" id="KW-0963">Cytoplasm</keyword>
<dbReference type="InterPro" id="IPR014718">
    <property type="entry name" value="GH-type_carb-bd"/>
</dbReference>
<dbReference type="Pfam" id="PF14683">
    <property type="entry name" value="CBM-like"/>
    <property type="match status" value="1"/>
</dbReference>
<sequence length="923" mass="96955">MNRRNLSTTRHSALYLFSFILIAVSSGCGKGSTASAPPMTTAPVISISAASLAYSNVLTGSTATQAVTIGNSGTAPLNFAGFTIAGSAASSYSVSTTCGTQLAVGSTCVVSVAFTPVLAGAYAATLNIADNAGISPQTVALSGTAVTPPPSLGLSAQTLSFTQPAQSTSVAQTLTLTNTGGQTLTIAGIALPSTSPANFTISSMTCGSSLAINASCTVSVVFTPFLSTSYTSSLTISTNANVPVKVIPISGTGAGTLSINTSNANDWVITTGAVKLDWNSTTGRIFSVHLTGYSDELVDTTTTQYGQPDGLYMDNTGTGSGTTTSGYVQTGSYIDWWITTQSNSANAFTSTKHFIVSANDTGFHVFSSVAHSASDIAGGLGQWQYVFRVSKTLFTETYTVNGSLGNIGVLDVPLYSPTLPGLDDPGRAVQDATVDLHGLTLPAGFRRQFYTKYDHAGYEYLHREHGIYGSQYGAWLLVPRSETLSGGPTKQDLFFTGNLLMMEAFSGHLDNNLSYTPPQGVDSSRLFGPYYFHFNALSSANPTGASLYAEAAKFEPYFDQLYDADSALQDVGYAASTARGSVAAAIQGGGSATPYAGWTVLSDPNENFQYSSNGYQYWVNDNAAGNQPLVGVIPGTYRLSSYVLGQWGELRLDGVQVVANVTTTPAGLTFTPENFGTAPPVWTIGTPDRSAHEFLHGHDTDGSDLKNYWGAYNYWADFASTKGQEIYYATAVGSTPATNDLNKINYTWWQTFDPGLYAGVYNAADTTSDGYQYALPSYVSNVTASVPAVMIHFTSTAAQLAQGRYAVLSLGLASAEASVVATLNGHALTWRLHNASDAGIRSGLSGTYQWVAFQWDASQLSAAGADNVLTLGVSQPQGVQPDALRFEITSTSASPAVTNWHDYDWLYGSQSITADDSAANNGK</sequence>
<name>A0A239K5B8_9BACT</name>
<keyword evidence="5" id="KW-0966">Cell projection</keyword>
<dbReference type="InterPro" id="IPR011013">
    <property type="entry name" value="Gal_mutarotase_sf_dom"/>
</dbReference>
<feature type="domain" description="HYDIN/VesB/CFA65-like Ig-like" evidence="10">
    <location>
        <begin position="150"/>
        <end position="249"/>
    </location>
</feature>
<evidence type="ECO:0000313" key="11">
    <source>
        <dbReference type="EMBL" id="SNT12833.1"/>
    </source>
</evidence>
<dbReference type="GO" id="GO:0005975">
    <property type="term" value="P:carbohydrate metabolic process"/>
    <property type="evidence" value="ECO:0007669"/>
    <property type="project" value="InterPro"/>
</dbReference>
<feature type="domain" description="Rhamnogalacturonan lyase" evidence="7">
    <location>
        <begin position="681"/>
        <end position="885"/>
    </location>
</feature>
<evidence type="ECO:0000313" key="12">
    <source>
        <dbReference type="Proteomes" id="UP000198356"/>
    </source>
</evidence>
<feature type="signal peptide" evidence="6">
    <location>
        <begin position="1"/>
        <end position="23"/>
    </location>
</feature>
<dbReference type="Gene3D" id="2.60.40.1120">
    <property type="entry name" value="Carboxypeptidase-like, regulatory domain"/>
    <property type="match status" value="1"/>
</dbReference>
<dbReference type="GO" id="GO:0005737">
    <property type="term" value="C:cytoplasm"/>
    <property type="evidence" value="ECO:0007669"/>
    <property type="project" value="UniProtKB-SubCell"/>
</dbReference>
<dbReference type="GO" id="GO:0003824">
    <property type="term" value="F:catalytic activity"/>
    <property type="evidence" value="ECO:0007669"/>
    <property type="project" value="InterPro"/>
</dbReference>
<dbReference type="InterPro" id="IPR029411">
    <property type="entry name" value="RG-lyase_III"/>
</dbReference>